<sequence length="141" mass="15925">MSARRAVRPERPARGYRSNKPTVAARLRQLSARRRGAAGAPPDDCALSNQRPHRLRARRGRKPTPIAYGATSITYVERLKLVTSDRFDGKDGSRSPIAIPAILLATTIFVDRPPATRECRRRPQLQQLCRITNARKYRNLL</sequence>
<reference evidence="2 3" key="1">
    <citation type="journal article" date="2019" name="Commun. Biol.">
        <title>The bagworm genome reveals a unique fibroin gene that provides high tensile strength.</title>
        <authorList>
            <person name="Kono N."/>
            <person name="Nakamura H."/>
            <person name="Ohtoshi R."/>
            <person name="Tomita M."/>
            <person name="Numata K."/>
            <person name="Arakawa K."/>
        </authorList>
    </citation>
    <scope>NUCLEOTIDE SEQUENCE [LARGE SCALE GENOMIC DNA]</scope>
</reference>
<comment type="caution">
    <text evidence="2">The sequence shown here is derived from an EMBL/GenBank/DDBJ whole genome shotgun (WGS) entry which is preliminary data.</text>
</comment>
<evidence type="ECO:0000256" key="1">
    <source>
        <dbReference type="SAM" id="MobiDB-lite"/>
    </source>
</evidence>
<proteinExistence type="predicted"/>
<keyword evidence="3" id="KW-1185">Reference proteome</keyword>
<evidence type="ECO:0000313" key="2">
    <source>
        <dbReference type="EMBL" id="GBP77754.1"/>
    </source>
</evidence>
<gene>
    <name evidence="2" type="ORF">EVAR_98447_1</name>
</gene>
<feature type="compositionally biased region" description="Basic residues" evidence="1">
    <location>
        <begin position="51"/>
        <end position="62"/>
    </location>
</feature>
<protein>
    <submittedName>
        <fullName evidence="2">Uncharacterized protein</fullName>
    </submittedName>
</protein>
<evidence type="ECO:0000313" key="3">
    <source>
        <dbReference type="Proteomes" id="UP000299102"/>
    </source>
</evidence>
<organism evidence="2 3">
    <name type="scientific">Eumeta variegata</name>
    <name type="common">Bagworm moth</name>
    <name type="synonym">Eumeta japonica</name>
    <dbReference type="NCBI Taxonomy" id="151549"/>
    <lineage>
        <taxon>Eukaryota</taxon>
        <taxon>Metazoa</taxon>
        <taxon>Ecdysozoa</taxon>
        <taxon>Arthropoda</taxon>
        <taxon>Hexapoda</taxon>
        <taxon>Insecta</taxon>
        <taxon>Pterygota</taxon>
        <taxon>Neoptera</taxon>
        <taxon>Endopterygota</taxon>
        <taxon>Lepidoptera</taxon>
        <taxon>Glossata</taxon>
        <taxon>Ditrysia</taxon>
        <taxon>Tineoidea</taxon>
        <taxon>Psychidae</taxon>
        <taxon>Oiketicinae</taxon>
        <taxon>Eumeta</taxon>
    </lineage>
</organism>
<dbReference type="EMBL" id="BGZK01001345">
    <property type="protein sequence ID" value="GBP77754.1"/>
    <property type="molecule type" value="Genomic_DNA"/>
</dbReference>
<name>A0A4C1YSD9_EUMVA</name>
<dbReference type="AlphaFoldDB" id="A0A4C1YSD9"/>
<feature type="region of interest" description="Disordered" evidence="1">
    <location>
        <begin position="1"/>
        <end position="64"/>
    </location>
</feature>
<dbReference type="Proteomes" id="UP000299102">
    <property type="component" value="Unassembled WGS sequence"/>
</dbReference>
<accession>A0A4C1YSD9</accession>